<evidence type="ECO:0000256" key="4">
    <source>
        <dbReference type="ARBA" id="ARBA00022989"/>
    </source>
</evidence>
<dbReference type="AlphaFoldDB" id="A0A9C7UUE6"/>
<evidence type="ECO:0000256" key="2">
    <source>
        <dbReference type="ARBA" id="ARBA00005587"/>
    </source>
</evidence>
<protein>
    <recommendedName>
        <fullName evidence="10">Acetate transporter</fullName>
    </recommendedName>
</protein>
<evidence type="ECO:0000256" key="3">
    <source>
        <dbReference type="ARBA" id="ARBA00022692"/>
    </source>
</evidence>
<dbReference type="GO" id="GO:0005886">
    <property type="term" value="C:plasma membrane"/>
    <property type="evidence" value="ECO:0007669"/>
    <property type="project" value="TreeGrafter"/>
</dbReference>
<keyword evidence="5 7" id="KW-0472">Membrane</keyword>
<dbReference type="InterPro" id="IPR000791">
    <property type="entry name" value="Gpr1/Fun34/SatP-like"/>
</dbReference>
<comment type="caution">
    <text evidence="8">The sequence shown here is derived from an EMBL/GenBank/DDBJ whole genome shotgun (WGS) entry which is preliminary data.</text>
</comment>
<dbReference type="InterPro" id="IPR051633">
    <property type="entry name" value="AceTr"/>
</dbReference>
<feature type="transmembrane region" description="Helical" evidence="7">
    <location>
        <begin position="75"/>
        <end position="97"/>
    </location>
</feature>
<dbReference type="Pfam" id="PF01184">
    <property type="entry name" value="Gpr1_Fun34_YaaH"/>
    <property type="match status" value="1"/>
</dbReference>
<feature type="transmembrane region" description="Helical" evidence="7">
    <location>
        <begin position="133"/>
        <end position="154"/>
    </location>
</feature>
<evidence type="ECO:0008006" key="10">
    <source>
        <dbReference type="Google" id="ProtNLM"/>
    </source>
</evidence>
<dbReference type="OrthoDB" id="3648309at2759"/>
<feature type="transmembrane region" description="Helical" evidence="7">
    <location>
        <begin position="109"/>
        <end position="126"/>
    </location>
</feature>
<dbReference type="PANTHER" id="PTHR31123:SF1">
    <property type="entry name" value="ACCUMULATION OF DYADS PROTEIN 2-RELATED"/>
    <property type="match status" value="1"/>
</dbReference>
<evidence type="ECO:0000256" key="6">
    <source>
        <dbReference type="SAM" id="MobiDB-lite"/>
    </source>
</evidence>
<keyword evidence="9" id="KW-1185">Reference proteome</keyword>
<evidence type="ECO:0000313" key="8">
    <source>
        <dbReference type="EMBL" id="GJQ15460.1"/>
    </source>
</evidence>
<keyword evidence="3 7" id="KW-0812">Transmembrane</keyword>
<organism evidence="8 9">
    <name type="scientific">Galdieria partita</name>
    <dbReference type="NCBI Taxonomy" id="83374"/>
    <lineage>
        <taxon>Eukaryota</taxon>
        <taxon>Rhodophyta</taxon>
        <taxon>Bangiophyceae</taxon>
        <taxon>Galdieriales</taxon>
        <taxon>Galdieriaceae</taxon>
        <taxon>Galdieria</taxon>
    </lineage>
</organism>
<reference evidence="8" key="2">
    <citation type="submission" date="2022-01" db="EMBL/GenBank/DDBJ databases">
        <authorList>
            <person name="Hirooka S."/>
            <person name="Miyagishima S.Y."/>
        </authorList>
    </citation>
    <scope>NUCLEOTIDE SEQUENCE</scope>
    <source>
        <strain evidence="8">NBRC 102759</strain>
    </source>
</reference>
<dbReference type="PANTHER" id="PTHR31123">
    <property type="entry name" value="ACCUMULATION OF DYADS PROTEIN 2-RELATED"/>
    <property type="match status" value="1"/>
</dbReference>
<comment type="subcellular location">
    <subcellularLocation>
        <location evidence="1">Membrane</location>
        <topology evidence="1">Multi-pass membrane protein</topology>
    </subcellularLocation>
</comment>
<evidence type="ECO:0000256" key="5">
    <source>
        <dbReference type="ARBA" id="ARBA00023136"/>
    </source>
</evidence>
<accession>A0A9C7UUE6</accession>
<sequence>MQTEAQLADSNLTNIRKRNTDEEEGEETRKETTYGLGGSYMDRSAGLNGQDHLHLLHHNLPPAMRNFRNVAGKPAILALSAFSTGACFLGIVNVGLISSELLPTVAPPAFFYSGFCQIVAGILAFINNDNFTGVAASSYGAFYLAFGAYMVFWTQGFFGPISIVQLEHGLGAMIFGYIIFNTYIYIASFMLTLGLMIMFFFVEMSLILSMASLYGKISTVPGGVFSILLAATGWYNAASFLFEDLFGRPILFNPLMTDVYMWFKRRRSV</sequence>
<comment type="similarity">
    <text evidence="2">Belongs to the acetate uptake transporter (AceTr) (TC 2.A.96) family.</text>
</comment>
<dbReference type="GO" id="GO:0015123">
    <property type="term" value="F:acetate transmembrane transporter activity"/>
    <property type="evidence" value="ECO:0007669"/>
    <property type="project" value="TreeGrafter"/>
</dbReference>
<proteinExistence type="inferred from homology"/>
<name>A0A9C7UUE6_9RHOD</name>
<gene>
    <name evidence="8" type="ORF">GpartN1_g7251.t1</name>
</gene>
<feature type="region of interest" description="Disordered" evidence="6">
    <location>
        <begin position="1"/>
        <end position="37"/>
    </location>
</feature>
<evidence type="ECO:0000256" key="1">
    <source>
        <dbReference type="ARBA" id="ARBA00004141"/>
    </source>
</evidence>
<reference evidence="8" key="1">
    <citation type="journal article" date="2022" name="Proc. Natl. Acad. Sci. U.S.A.">
        <title>Life cycle and functional genomics of the unicellular red alga Galdieria for elucidating algal and plant evolution and industrial use.</title>
        <authorList>
            <person name="Hirooka S."/>
            <person name="Itabashi T."/>
            <person name="Ichinose T.M."/>
            <person name="Onuma R."/>
            <person name="Fujiwara T."/>
            <person name="Yamashita S."/>
            <person name="Jong L.W."/>
            <person name="Tomita R."/>
            <person name="Iwane A.H."/>
            <person name="Miyagishima S.Y."/>
        </authorList>
    </citation>
    <scope>NUCLEOTIDE SEQUENCE</scope>
    <source>
        <strain evidence="8">NBRC 102759</strain>
    </source>
</reference>
<dbReference type="Proteomes" id="UP001061958">
    <property type="component" value="Unassembled WGS sequence"/>
</dbReference>
<dbReference type="EMBL" id="BQMJ01000069">
    <property type="protein sequence ID" value="GJQ15460.1"/>
    <property type="molecule type" value="Genomic_DNA"/>
</dbReference>
<feature type="transmembrane region" description="Helical" evidence="7">
    <location>
        <begin position="213"/>
        <end position="234"/>
    </location>
</feature>
<feature type="compositionally biased region" description="Polar residues" evidence="6">
    <location>
        <begin position="1"/>
        <end position="14"/>
    </location>
</feature>
<evidence type="ECO:0000256" key="7">
    <source>
        <dbReference type="SAM" id="Phobius"/>
    </source>
</evidence>
<feature type="transmembrane region" description="Helical" evidence="7">
    <location>
        <begin position="174"/>
        <end position="201"/>
    </location>
</feature>
<evidence type="ECO:0000313" key="9">
    <source>
        <dbReference type="Proteomes" id="UP001061958"/>
    </source>
</evidence>
<keyword evidence="4 7" id="KW-1133">Transmembrane helix</keyword>